<dbReference type="InterPro" id="IPR003599">
    <property type="entry name" value="Ig_sub"/>
</dbReference>
<dbReference type="InterPro" id="IPR013783">
    <property type="entry name" value="Ig-like_fold"/>
</dbReference>
<dbReference type="AlphaFoldDB" id="A0A8T2KMD9"/>
<dbReference type="GO" id="GO:0050852">
    <property type="term" value="P:T cell receptor signaling pathway"/>
    <property type="evidence" value="ECO:0007669"/>
    <property type="project" value="TreeGrafter"/>
</dbReference>
<dbReference type="InterPro" id="IPR007110">
    <property type="entry name" value="Ig-like_dom"/>
</dbReference>
<evidence type="ECO:0000256" key="9">
    <source>
        <dbReference type="SAM" id="SignalP"/>
    </source>
</evidence>
<evidence type="ECO:0000256" key="7">
    <source>
        <dbReference type="SAM" id="MobiDB-lite"/>
    </source>
</evidence>
<feature type="domain" description="Ig-like" evidence="10">
    <location>
        <begin position="34"/>
        <end position="135"/>
    </location>
</feature>
<dbReference type="SUPFAM" id="SSF48726">
    <property type="entry name" value="Immunoglobulin"/>
    <property type="match status" value="2"/>
</dbReference>
<dbReference type="InterPro" id="IPR036179">
    <property type="entry name" value="Ig-like_dom_sf"/>
</dbReference>
<evidence type="ECO:0000256" key="2">
    <source>
        <dbReference type="ARBA" id="ARBA00022729"/>
    </source>
</evidence>
<evidence type="ECO:0000313" key="11">
    <source>
        <dbReference type="EMBL" id="KAG9259659.1"/>
    </source>
</evidence>
<comment type="subcellular location">
    <subcellularLocation>
        <location evidence="1">Membrane</location>
    </subcellularLocation>
</comment>
<evidence type="ECO:0000313" key="12">
    <source>
        <dbReference type="Proteomes" id="UP000752171"/>
    </source>
</evidence>
<dbReference type="SMART" id="SM00409">
    <property type="entry name" value="IG"/>
    <property type="match status" value="1"/>
</dbReference>
<evidence type="ECO:0000256" key="8">
    <source>
        <dbReference type="SAM" id="Phobius"/>
    </source>
</evidence>
<keyword evidence="6" id="KW-0393">Immunoglobulin domain</keyword>
<feature type="region of interest" description="Disordered" evidence="7">
    <location>
        <begin position="462"/>
        <end position="481"/>
    </location>
</feature>
<feature type="domain" description="Ig-like" evidence="10">
    <location>
        <begin position="147"/>
        <end position="218"/>
    </location>
</feature>
<accession>A0A8T2KMD9</accession>
<keyword evidence="8" id="KW-1133">Transmembrane helix</keyword>
<keyword evidence="2 9" id="KW-0732">Signal</keyword>
<dbReference type="PANTHER" id="PTHR24100">
    <property type="entry name" value="BUTYROPHILIN"/>
    <property type="match status" value="1"/>
</dbReference>
<dbReference type="Gene3D" id="2.60.40.10">
    <property type="entry name" value="Immunoglobulins"/>
    <property type="match status" value="2"/>
</dbReference>
<dbReference type="GO" id="GO:0001817">
    <property type="term" value="P:regulation of cytokine production"/>
    <property type="evidence" value="ECO:0007669"/>
    <property type="project" value="TreeGrafter"/>
</dbReference>
<organism evidence="11 12">
    <name type="scientific">Astyanax mexicanus</name>
    <name type="common">Blind cave fish</name>
    <name type="synonym">Astyanax fasciatus mexicanus</name>
    <dbReference type="NCBI Taxonomy" id="7994"/>
    <lineage>
        <taxon>Eukaryota</taxon>
        <taxon>Metazoa</taxon>
        <taxon>Chordata</taxon>
        <taxon>Craniata</taxon>
        <taxon>Vertebrata</taxon>
        <taxon>Euteleostomi</taxon>
        <taxon>Actinopterygii</taxon>
        <taxon>Neopterygii</taxon>
        <taxon>Teleostei</taxon>
        <taxon>Ostariophysi</taxon>
        <taxon>Characiformes</taxon>
        <taxon>Characoidei</taxon>
        <taxon>Acestrorhamphidae</taxon>
        <taxon>Acestrorhamphinae</taxon>
        <taxon>Astyanax</taxon>
    </lineage>
</organism>
<protein>
    <recommendedName>
        <fullName evidence="10">Ig-like domain-containing protein</fullName>
    </recommendedName>
</protein>
<gene>
    <name evidence="11" type="ORF">AMEX_G27169</name>
</gene>
<keyword evidence="5" id="KW-0325">Glycoprotein</keyword>
<dbReference type="GO" id="GO:1903037">
    <property type="term" value="P:regulation of leukocyte cell-cell adhesion"/>
    <property type="evidence" value="ECO:0007669"/>
    <property type="project" value="UniProtKB-ARBA"/>
</dbReference>
<feature type="region of interest" description="Disordered" evidence="7">
    <location>
        <begin position="266"/>
        <end position="289"/>
    </location>
</feature>
<keyword evidence="3 8" id="KW-0472">Membrane</keyword>
<keyword evidence="4" id="KW-1015">Disulfide bond</keyword>
<dbReference type="InterPro" id="IPR013106">
    <property type="entry name" value="Ig_V-set"/>
</dbReference>
<evidence type="ECO:0000256" key="1">
    <source>
        <dbReference type="ARBA" id="ARBA00004370"/>
    </source>
</evidence>
<name>A0A8T2KMD9_ASTMX</name>
<dbReference type="Proteomes" id="UP000752171">
    <property type="component" value="Unassembled WGS sequence"/>
</dbReference>
<proteinExistence type="predicted"/>
<reference evidence="11 12" key="1">
    <citation type="submission" date="2021-07" db="EMBL/GenBank/DDBJ databases">
        <authorList>
            <person name="Imarazene B."/>
            <person name="Zahm M."/>
            <person name="Klopp C."/>
            <person name="Cabau C."/>
            <person name="Beille S."/>
            <person name="Jouanno E."/>
            <person name="Castinel A."/>
            <person name="Lluch J."/>
            <person name="Gil L."/>
            <person name="Kuchtly C."/>
            <person name="Lopez Roques C."/>
            <person name="Donnadieu C."/>
            <person name="Parrinello H."/>
            <person name="Journot L."/>
            <person name="Du K."/>
            <person name="Schartl M."/>
            <person name="Retaux S."/>
            <person name="Guiguen Y."/>
        </authorList>
    </citation>
    <scope>NUCLEOTIDE SEQUENCE [LARGE SCALE GENOMIC DNA]</scope>
    <source>
        <strain evidence="11">Pach_M1</strain>
        <tissue evidence="11">Testis</tissue>
    </source>
</reference>
<evidence type="ECO:0000259" key="10">
    <source>
        <dbReference type="PROSITE" id="PS50835"/>
    </source>
</evidence>
<evidence type="ECO:0000256" key="6">
    <source>
        <dbReference type="ARBA" id="ARBA00023319"/>
    </source>
</evidence>
<sequence>MLALMVIFDLLTSSNAAVMFSLVVPDGPISGPLGSSVVLPCTLSPSLDCKGYKISWYRPNYEENPVLLYEDLKVQENAGDPQYRGRASLVGDLQNGNVSLKLENLTLADRGEYVCYVNAYKWYEKASVFTTVTVVGSLPYLSLAEVGDQVNVTCASDGWSPKPTLIWRDKTGKELKNISEYYIKDSEGLVSVRSWLMFSPSDSEWISCSVGLSDQEMKEGRVLPLKTLQSVSSGWKAAFIVLLVLFMLVISLLIFLMIKDHVWRKPSKAPKTDEETSLVGEASPSDHGVTQPLVFTERELNRADGETKTSGEFRPPPCAVYTDRKLNRADGETSGEIHPPTCAVCTERELNRADGETQTSGLSLFISAGSASGEKGPKAGGETQDPAPREEGSAGSASGAADPGTDEQTQAGSAPHEKGSGTDEQTQAGSAPRANVPAVKLKLFISAGSAPRANVPGEQAQVNFTHSGSEPGAKVPGTGEQAQVNSTQSEFTELNKYIIYIKCIIMYMKYLKLLYSNKVQHQGLQTQVQRNKHKSELTELNKYIIYIKCIIMYMKYLNKCIAIRFSLFLSADSTSGDETPRTVGETQAGSASGAADPNTGGETHVTIQYSIF</sequence>
<comment type="caution">
    <text evidence="11">The sequence shown here is derived from an EMBL/GenBank/DDBJ whole genome shotgun (WGS) entry which is preliminary data.</text>
</comment>
<dbReference type="EMBL" id="JAICCE010000025">
    <property type="protein sequence ID" value="KAG9259659.1"/>
    <property type="molecule type" value="Genomic_DNA"/>
</dbReference>
<dbReference type="InterPro" id="IPR053896">
    <property type="entry name" value="BTN3A2-like_Ig-C"/>
</dbReference>
<feature type="chain" id="PRO_5035947831" description="Ig-like domain-containing protein" evidence="9">
    <location>
        <begin position="17"/>
        <end position="612"/>
    </location>
</feature>
<dbReference type="GO" id="GO:0005102">
    <property type="term" value="F:signaling receptor binding"/>
    <property type="evidence" value="ECO:0007669"/>
    <property type="project" value="TreeGrafter"/>
</dbReference>
<dbReference type="Pfam" id="PF07686">
    <property type="entry name" value="V-set"/>
    <property type="match status" value="1"/>
</dbReference>
<dbReference type="FunFam" id="2.60.40.10:FF:000142">
    <property type="entry name" value="V-set domain-containing T-cell activation inhibitor 1"/>
    <property type="match status" value="1"/>
</dbReference>
<dbReference type="PANTHER" id="PTHR24100:SF149">
    <property type="entry name" value="BG-LIKE ANTIGEN 1-RELATED"/>
    <property type="match status" value="1"/>
</dbReference>
<evidence type="ECO:0000256" key="4">
    <source>
        <dbReference type="ARBA" id="ARBA00023157"/>
    </source>
</evidence>
<feature type="transmembrane region" description="Helical" evidence="8">
    <location>
        <begin position="237"/>
        <end position="258"/>
    </location>
</feature>
<feature type="region of interest" description="Disordered" evidence="7">
    <location>
        <begin position="578"/>
        <end position="602"/>
    </location>
</feature>
<feature type="region of interest" description="Disordered" evidence="7">
    <location>
        <begin position="368"/>
        <end position="434"/>
    </location>
</feature>
<dbReference type="PROSITE" id="PS50835">
    <property type="entry name" value="IG_LIKE"/>
    <property type="match status" value="2"/>
</dbReference>
<dbReference type="Pfam" id="PF22705">
    <property type="entry name" value="C2-set_3"/>
    <property type="match status" value="1"/>
</dbReference>
<evidence type="ECO:0000256" key="5">
    <source>
        <dbReference type="ARBA" id="ARBA00023180"/>
    </source>
</evidence>
<keyword evidence="8" id="KW-0812">Transmembrane</keyword>
<feature type="signal peptide" evidence="9">
    <location>
        <begin position="1"/>
        <end position="16"/>
    </location>
</feature>
<dbReference type="InterPro" id="IPR050504">
    <property type="entry name" value="IgSF_BTN/MOG"/>
</dbReference>
<dbReference type="SMART" id="SM00406">
    <property type="entry name" value="IGv"/>
    <property type="match status" value="1"/>
</dbReference>
<evidence type="ECO:0000256" key="3">
    <source>
        <dbReference type="ARBA" id="ARBA00023136"/>
    </source>
</evidence>
<dbReference type="GO" id="GO:0050863">
    <property type="term" value="P:regulation of T cell activation"/>
    <property type="evidence" value="ECO:0007669"/>
    <property type="project" value="UniProtKB-ARBA"/>
</dbReference>
<dbReference type="GO" id="GO:0009897">
    <property type="term" value="C:external side of plasma membrane"/>
    <property type="evidence" value="ECO:0007669"/>
    <property type="project" value="TreeGrafter"/>
</dbReference>